<gene>
    <name evidence="1" type="ORF">MAG551_01806</name>
</gene>
<proteinExistence type="predicted"/>
<protein>
    <submittedName>
        <fullName evidence="1">Uncharacterized protein</fullName>
    </submittedName>
</protein>
<organism evidence="1 2">
    <name type="scientific">Candidatus Scalindua arabica</name>
    <dbReference type="NCBI Taxonomy" id="1127984"/>
    <lineage>
        <taxon>Bacteria</taxon>
        <taxon>Pseudomonadati</taxon>
        <taxon>Planctomycetota</taxon>
        <taxon>Candidatus Brocadiia</taxon>
        <taxon>Candidatus Brocadiales</taxon>
        <taxon>Candidatus Scalinduaceae</taxon>
        <taxon>Candidatus Scalindua</taxon>
    </lineage>
</organism>
<comment type="caution">
    <text evidence="1">The sequence shown here is derived from an EMBL/GenBank/DDBJ whole genome shotgun (WGS) entry which is preliminary data.</text>
</comment>
<dbReference type="Proteomes" id="UP000722750">
    <property type="component" value="Unassembled WGS sequence"/>
</dbReference>
<dbReference type="EMBL" id="JAANXD010000074">
    <property type="protein sequence ID" value="MBS1258744.1"/>
    <property type="molecule type" value="Genomic_DNA"/>
</dbReference>
<accession>A0A941W3Y6</accession>
<evidence type="ECO:0000313" key="1">
    <source>
        <dbReference type="EMBL" id="MBS1258744.1"/>
    </source>
</evidence>
<dbReference type="AlphaFoldDB" id="A0A941W3Y6"/>
<evidence type="ECO:0000313" key="2">
    <source>
        <dbReference type="Proteomes" id="UP000722750"/>
    </source>
</evidence>
<reference evidence="1" key="1">
    <citation type="journal article" date="2021" name="ISME J.">
        <title>Fine-scale metabolic discontinuity in a stratified prokaryote microbiome of a Red Sea deep halocline.</title>
        <authorList>
            <person name="Michoud G."/>
            <person name="Ngugi D.K."/>
            <person name="Barozzi A."/>
            <person name="Merlino G."/>
            <person name="Calleja M.L."/>
            <person name="Delgado-Huertas A."/>
            <person name="Moran X.A.G."/>
            <person name="Daffonchio D."/>
        </authorList>
    </citation>
    <scope>NUCLEOTIDE SEQUENCE</scope>
    <source>
        <strain evidence="1">SuakinDeep_MAG55_1</strain>
    </source>
</reference>
<name>A0A941W3Y6_9BACT</name>
<sequence>MLKMFKNMKLGSKIACGFGIITNAPVFIKMPALILFGCSENEGRYDSV</sequence>